<dbReference type="InterPro" id="IPR045337">
    <property type="entry name" value="MmgE_PrpD_C"/>
</dbReference>
<dbReference type="PANTHER" id="PTHR16943">
    <property type="entry name" value="2-METHYLCITRATE DEHYDRATASE-RELATED"/>
    <property type="match status" value="1"/>
</dbReference>
<dbReference type="EMBL" id="VLTJ01000029">
    <property type="protein sequence ID" value="TSH93083.1"/>
    <property type="molecule type" value="Genomic_DNA"/>
</dbReference>
<feature type="domain" description="MmgE/PrpD N-terminal" evidence="2">
    <location>
        <begin position="14"/>
        <end position="253"/>
    </location>
</feature>
<dbReference type="SUPFAM" id="SSF103378">
    <property type="entry name" value="2-methylcitrate dehydratase PrpD"/>
    <property type="match status" value="1"/>
</dbReference>
<dbReference type="InterPro" id="IPR042183">
    <property type="entry name" value="MmgE/PrpD_sf_1"/>
</dbReference>
<reference evidence="4 5" key="1">
    <citation type="submission" date="2019-07" db="EMBL/GenBank/DDBJ databases">
        <title>Qingshengfaniella alkalisoli gen. nov., sp. nov., isolated from saline soil.</title>
        <authorList>
            <person name="Xu L."/>
            <person name="Huang X.-X."/>
            <person name="Sun J.-Q."/>
        </authorList>
    </citation>
    <scope>NUCLEOTIDE SEQUENCE [LARGE SCALE GENOMIC DNA]</scope>
    <source>
        <strain evidence="4 5">DSM 27279</strain>
    </source>
</reference>
<dbReference type="AlphaFoldDB" id="A0A556AJN4"/>
<dbReference type="PANTHER" id="PTHR16943:SF8">
    <property type="entry name" value="2-METHYLCITRATE DEHYDRATASE"/>
    <property type="match status" value="1"/>
</dbReference>
<dbReference type="GO" id="GO:0016829">
    <property type="term" value="F:lyase activity"/>
    <property type="evidence" value="ECO:0007669"/>
    <property type="project" value="InterPro"/>
</dbReference>
<dbReference type="OrthoDB" id="8627321at2"/>
<dbReference type="InterPro" id="IPR045336">
    <property type="entry name" value="MmgE_PrpD_N"/>
</dbReference>
<evidence type="ECO:0000313" key="4">
    <source>
        <dbReference type="EMBL" id="TSH93083.1"/>
    </source>
</evidence>
<evidence type="ECO:0000313" key="5">
    <source>
        <dbReference type="Proteomes" id="UP000318405"/>
    </source>
</evidence>
<name>A0A556AJN4_9BURK</name>
<organism evidence="4 5">
    <name type="scientific">Verticiella sediminum</name>
    <dbReference type="NCBI Taxonomy" id="1247510"/>
    <lineage>
        <taxon>Bacteria</taxon>
        <taxon>Pseudomonadati</taxon>
        <taxon>Pseudomonadota</taxon>
        <taxon>Betaproteobacteria</taxon>
        <taxon>Burkholderiales</taxon>
        <taxon>Alcaligenaceae</taxon>
        <taxon>Verticiella</taxon>
    </lineage>
</organism>
<sequence>MSKTQTIDDRYSRTIAQFVADLRYEAIPQEVRERMKLLLLDAFGCGLYGAALDWSRSLQRACGSVDDTRKCTIWGTSQKLSAPSAALINGTQVQGFELDDANHRGVVHLGAATLSPLVALAESRGGMSGRDLIVAAVAGYEIGSRVGICMTPDHIGQGWHPAGTVGIFAAACGSARAIGLDASRTQWALGHAGSQASGLMAAQYGAMIKRVHAGHAAECGMMGALFAEEGLTGIVNVFESEYGGFLTTYSRSNDRFRIEELCAGLGTHWETMNVSLKFYACVFSGHTALDAIREIQQERPFGPADVERIVVHGSKVTMDHVGWKYRPEGMTSAQLNLPFCIATLLLEGDVFVDQFTPESIHDAQRIALADRVKVIEDAAITARGARYRHMVRVEVFFKDGGRLERTVEVSRGSEKRFAPAADIVAKYEKLVRHVLPTRQMDALREAVLDLERLDDAVRLGPLLARGRGALDAA</sequence>
<comment type="similarity">
    <text evidence="1">Belongs to the PrpD family.</text>
</comment>
<feature type="domain" description="MmgE/PrpD C-terminal" evidence="3">
    <location>
        <begin position="279"/>
        <end position="450"/>
    </location>
</feature>
<evidence type="ECO:0000256" key="1">
    <source>
        <dbReference type="ARBA" id="ARBA00006174"/>
    </source>
</evidence>
<comment type="caution">
    <text evidence="4">The sequence shown here is derived from an EMBL/GenBank/DDBJ whole genome shotgun (WGS) entry which is preliminary data.</text>
</comment>
<dbReference type="InterPro" id="IPR036148">
    <property type="entry name" value="MmgE/PrpD_sf"/>
</dbReference>
<dbReference type="InterPro" id="IPR005656">
    <property type="entry name" value="MmgE_PrpD"/>
</dbReference>
<gene>
    <name evidence="4" type="ORF">FOZ76_17025</name>
</gene>
<dbReference type="Pfam" id="PF03972">
    <property type="entry name" value="MmgE_PrpD_N"/>
    <property type="match status" value="1"/>
</dbReference>
<accession>A0A556AJN4</accession>
<dbReference type="Pfam" id="PF19305">
    <property type="entry name" value="MmgE_PrpD_C"/>
    <property type="match status" value="1"/>
</dbReference>
<dbReference type="Proteomes" id="UP000318405">
    <property type="component" value="Unassembled WGS sequence"/>
</dbReference>
<dbReference type="Gene3D" id="1.10.4100.10">
    <property type="entry name" value="2-methylcitrate dehydratase PrpD"/>
    <property type="match status" value="1"/>
</dbReference>
<dbReference type="RefSeq" id="WP_143949450.1">
    <property type="nucleotide sequence ID" value="NZ_BAABMB010000001.1"/>
</dbReference>
<proteinExistence type="inferred from homology"/>
<dbReference type="InterPro" id="IPR042188">
    <property type="entry name" value="MmgE/PrpD_sf_2"/>
</dbReference>
<protein>
    <submittedName>
        <fullName evidence="4">MmgE/PrpD family protein</fullName>
    </submittedName>
</protein>
<keyword evidence="5" id="KW-1185">Reference proteome</keyword>
<dbReference type="Gene3D" id="3.30.1330.120">
    <property type="entry name" value="2-methylcitrate dehydratase PrpD"/>
    <property type="match status" value="1"/>
</dbReference>
<evidence type="ECO:0000259" key="3">
    <source>
        <dbReference type="Pfam" id="PF19305"/>
    </source>
</evidence>
<evidence type="ECO:0000259" key="2">
    <source>
        <dbReference type="Pfam" id="PF03972"/>
    </source>
</evidence>